<dbReference type="InterPro" id="IPR036875">
    <property type="entry name" value="Znf_CCHC_sf"/>
</dbReference>
<gene>
    <name evidence="2" type="ORF">CEPIT_LOCUS3213</name>
</gene>
<dbReference type="Proteomes" id="UP001152523">
    <property type="component" value="Unassembled WGS sequence"/>
</dbReference>
<evidence type="ECO:0000256" key="1">
    <source>
        <dbReference type="SAM" id="MobiDB-lite"/>
    </source>
</evidence>
<dbReference type="AlphaFoldDB" id="A0AAV0CCB8"/>
<proteinExistence type="predicted"/>
<dbReference type="GO" id="GO:0003676">
    <property type="term" value="F:nucleic acid binding"/>
    <property type="evidence" value="ECO:0007669"/>
    <property type="project" value="InterPro"/>
</dbReference>
<feature type="region of interest" description="Disordered" evidence="1">
    <location>
        <begin position="117"/>
        <end position="138"/>
    </location>
</feature>
<organism evidence="2 3">
    <name type="scientific">Cuscuta epithymum</name>
    <dbReference type="NCBI Taxonomy" id="186058"/>
    <lineage>
        <taxon>Eukaryota</taxon>
        <taxon>Viridiplantae</taxon>
        <taxon>Streptophyta</taxon>
        <taxon>Embryophyta</taxon>
        <taxon>Tracheophyta</taxon>
        <taxon>Spermatophyta</taxon>
        <taxon>Magnoliopsida</taxon>
        <taxon>eudicotyledons</taxon>
        <taxon>Gunneridae</taxon>
        <taxon>Pentapetalae</taxon>
        <taxon>asterids</taxon>
        <taxon>lamiids</taxon>
        <taxon>Solanales</taxon>
        <taxon>Convolvulaceae</taxon>
        <taxon>Cuscuteae</taxon>
        <taxon>Cuscuta</taxon>
        <taxon>Cuscuta subgen. Cuscuta</taxon>
    </lineage>
</organism>
<dbReference type="SUPFAM" id="SSF57756">
    <property type="entry name" value="Retrovirus zinc finger-like domains"/>
    <property type="match status" value="1"/>
</dbReference>
<feature type="compositionally biased region" description="Polar residues" evidence="1">
    <location>
        <begin position="27"/>
        <end position="36"/>
    </location>
</feature>
<protein>
    <submittedName>
        <fullName evidence="2">Uncharacterized protein</fullName>
    </submittedName>
</protein>
<name>A0AAV0CCB8_9ASTE</name>
<sequence length="138" mass="15002">MHADSRNSHPVDRRGPHARRGRGGNFHGQSRPSSSHGVVCRFCNFAGHEVKHCRKLQKFLRNNQILPSSYPASPTVHTMTVNPMTSGQQWLFDSGASHHVTSDNTNLPTYSTYGGPDEVHLGDGSGHGGSAHARGEHS</sequence>
<feature type="compositionally biased region" description="Basic and acidic residues" evidence="1">
    <location>
        <begin position="1"/>
        <end position="15"/>
    </location>
</feature>
<comment type="caution">
    <text evidence="2">The sequence shown here is derived from an EMBL/GenBank/DDBJ whole genome shotgun (WGS) entry which is preliminary data.</text>
</comment>
<keyword evidence="3" id="KW-1185">Reference proteome</keyword>
<dbReference type="EMBL" id="CAMAPF010000016">
    <property type="protein sequence ID" value="CAH9069790.1"/>
    <property type="molecule type" value="Genomic_DNA"/>
</dbReference>
<evidence type="ECO:0000313" key="3">
    <source>
        <dbReference type="Proteomes" id="UP001152523"/>
    </source>
</evidence>
<accession>A0AAV0CCB8</accession>
<reference evidence="2" key="1">
    <citation type="submission" date="2022-07" db="EMBL/GenBank/DDBJ databases">
        <authorList>
            <person name="Macas J."/>
            <person name="Novak P."/>
            <person name="Neumann P."/>
        </authorList>
    </citation>
    <scope>NUCLEOTIDE SEQUENCE</scope>
</reference>
<feature type="region of interest" description="Disordered" evidence="1">
    <location>
        <begin position="1"/>
        <end position="36"/>
    </location>
</feature>
<dbReference type="GO" id="GO:0008270">
    <property type="term" value="F:zinc ion binding"/>
    <property type="evidence" value="ECO:0007669"/>
    <property type="project" value="InterPro"/>
</dbReference>
<evidence type="ECO:0000313" key="2">
    <source>
        <dbReference type="EMBL" id="CAH9069790.1"/>
    </source>
</evidence>